<dbReference type="KEGG" id="rhl:LPU83_pLPU83d_1135"/>
<dbReference type="EMBL" id="HG916855">
    <property type="protein sequence ID" value="CDM62505.1"/>
    <property type="molecule type" value="Genomic_DNA"/>
</dbReference>
<feature type="region of interest" description="Disordered" evidence="1">
    <location>
        <begin position="1"/>
        <end position="29"/>
    </location>
</feature>
<dbReference type="Proteomes" id="UP000019443">
    <property type="component" value="Plasmid pLPU83d"/>
</dbReference>
<accession>W6RQT6</accession>
<dbReference type="HOGENOM" id="CLU_2234420_0_0_5"/>
<dbReference type="RefSeq" id="WP_024315109.1">
    <property type="nucleotide sequence ID" value="NZ_ATTO01000018.1"/>
</dbReference>
<organism evidence="2 3">
    <name type="scientific">Rhizobium favelukesii</name>
    <dbReference type="NCBI Taxonomy" id="348824"/>
    <lineage>
        <taxon>Bacteria</taxon>
        <taxon>Pseudomonadati</taxon>
        <taxon>Pseudomonadota</taxon>
        <taxon>Alphaproteobacteria</taxon>
        <taxon>Hyphomicrobiales</taxon>
        <taxon>Rhizobiaceae</taxon>
        <taxon>Rhizobium/Agrobacterium group</taxon>
        <taxon>Rhizobium</taxon>
    </lineage>
</organism>
<reference evidence="2" key="1">
    <citation type="submission" date="2013-11" db="EMBL/GenBank/DDBJ databases">
        <title>Draft genome sequence of the broad-host-range Rhizobium sp. LPU83 strain, a member of the low-genetic diversity Oregon-like Rhizobium sp. group.</title>
        <authorList>
            <person name="Wibberg D."/>
            <person name="Puehler A."/>
            <person name="Schlueter A."/>
        </authorList>
    </citation>
    <scope>NUCLEOTIDE SEQUENCE [LARGE SCALE GENOMIC DNA]</scope>
    <source>
        <strain evidence="2">LPU83</strain>
        <plasmid evidence="2">pLPU83d</plasmid>
    </source>
</reference>
<dbReference type="PATRIC" id="fig|348824.6.peg.6840"/>
<keyword evidence="3" id="KW-1185">Reference proteome</keyword>
<geneLocation type="plasmid" evidence="2 3">
    <name>pLPU83d</name>
</geneLocation>
<gene>
    <name evidence="2" type="ORF">LPU83_pLPU83d_1135</name>
</gene>
<evidence type="ECO:0000256" key="1">
    <source>
        <dbReference type="SAM" id="MobiDB-lite"/>
    </source>
</evidence>
<keyword evidence="2" id="KW-0614">Plasmid</keyword>
<dbReference type="AlphaFoldDB" id="W6RQT6"/>
<protein>
    <submittedName>
        <fullName evidence="2">Uncharacterized protein</fullName>
    </submittedName>
</protein>
<proteinExistence type="predicted"/>
<evidence type="ECO:0000313" key="3">
    <source>
        <dbReference type="Proteomes" id="UP000019443"/>
    </source>
</evidence>
<sequence>MLKDKITKPASFGRNRSANENRPIASPSAEELIVQASDARATLRSGHGDIPEDVAAEGKLPTDELPTMKELELARDVHNRKVAFKDTDRR</sequence>
<name>W6RQT6_9HYPH</name>
<evidence type="ECO:0000313" key="2">
    <source>
        <dbReference type="EMBL" id="CDM62505.1"/>
    </source>
</evidence>